<dbReference type="Proteomes" id="UP000824166">
    <property type="component" value="Unassembled WGS sequence"/>
</dbReference>
<dbReference type="RefSeq" id="WP_216923020.1">
    <property type="nucleotide sequence ID" value="NZ_JAHOPC010000002.1"/>
</dbReference>
<dbReference type="PANTHER" id="PTHR43671:SF98">
    <property type="entry name" value="SERINE_THREONINE-PROTEIN KINASE NEK11"/>
    <property type="match status" value="1"/>
</dbReference>
<keyword evidence="15" id="KW-1185">Reference proteome</keyword>
<keyword evidence="6 14" id="KW-0418">Kinase</keyword>
<organism evidence="14 15">
    <name type="scientific">Paenarthrobacter aromaticivorans</name>
    <dbReference type="NCBI Taxonomy" id="2849150"/>
    <lineage>
        <taxon>Bacteria</taxon>
        <taxon>Bacillati</taxon>
        <taxon>Actinomycetota</taxon>
        <taxon>Actinomycetes</taxon>
        <taxon>Micrococcales</taxon>
        <taxon>Micrococcaceae</taxon>
        <taxon>Paenarthrobacter</taxon>
    </lineage>
</organism>
<evidence type="ECO:0000256" key="8">
    <source>
        <dbReference type="ARBA" id="ARBA00047899"/>
    </source>
</evidence>
<comment type="catalytic activity">
    <reaction evidence="9">
        <text>L-seryl-[protein] + ATP = O-phospho-L-seryl-[protein] + ADP + H(+)</text>
        <dbReference type="Rhea" id="RHEA:17989"/>
        <dbReference type="Rhea" id="RHEA-COMP:9863"/>
        <dbReference type="Rhea" id="RHEA-COMP:11604"/>
        <dbReference type="ChEBI" id="CHEBI:15378"/>
        <dbReference type="ChEBI" id="CHEBI:29999"/>
        <dbReference type="ChEBI" id="CHEBI:30616"/>
        <dbReference type="ChEBI" id="CHEBI:83421"/>
        <dbReference type="ChEBI" id="CHEBI:456216"/>
        <dbReference type="EC" id="2.7.11.1"/>
    </reaction>
</comment>
<dbReference type="PROSITE" id="PS50011">
    <property type="entry name" value="PROTEIN_KINASE_DOM"/>
    <property type="match status" value="1"/>
</dbReference>
<dbReference type="Pfam" id="PF00069">
    <property type="entry name" value="Pkinase"/>
    <property type="match status" value="1"/>
</dbReference>
<evidence type="ECO:0000256" key="9">
    <source>
        <dbReference type="ARBA" id="ARBA00048679"/>
    </source>
</evidence>
<keyword evidence="12" id="KW-0472">Membrane</keyword>
<comment type="caution">
    <text evidence="14">The sequence shown here is derived from an EMBL/GenBank/DDBJ whole genome shotgun (WGS) entry which is preliminary data.</text>
</comment>
<dbReference type="CDD" id="cd14014">
    <property type="entry name" value="STKc_PknB_like"/>
    <property type="match status" value="1"/>
</dbReference>
<feature type="transmembrane region" description="Helical" evidence="12">
    <location>
        <begin position="346"/>
        <end position="368"/>
    </location>
</feature>
<keyword evidence="4" id="KW-0808">Transferase</keyword>
<evidence type="ECO:0000313" key="15">
    <source>
        <dbReference type="Proteomes" id="UP000824166"/>
    </source>
</evidence>
<dbReference type="EMBL" id="JAHOPC010000002">
    <property type="protein sequence ID" value="MBU8865462.1"/>
    <property type="molecule type" value="Genomic_DNA"/>
</dbReference>
<evidence type="ECO:0000256" key="7">
    <source>
        <dbReference type="ARBA" id="ARBA00022840"/>
    </source>
</evidence>
<keyword evidence="3 14" id="KW-0723">Serine/threonine-protein kinase</keyword>
<evidence type="ECO:0000313" key="14">
    <source>
        <dbReference type="EMBL" id="MBU8865462.1"/>
    </source>
</evidence>
<evidence type="ECO:0000256" key="10">
    <source>
        <dbReference type="PROSITE-ProRule" id="PRU10141"/>
    </source>
</evidence>
<dbReference type="PANTHER" id="PTHR43671">
    <property type="entry name" value="SERINE/THREONINE-PROTEIN KINASE NEK"/>
    <property type="match status" value="1"/>
</dbReference>
<evidence type="ECO:0000256" key="6">
    <source>
        <dbReference type="ARBA" id="ARBA00022777"/>
    </source>
</evidence>
<dbReference type="InterPro" id="IPR000719">
    <property type="entry name" value="Prot_kinase_dom"/>
</dbReference>
<feature type="domain" description="Protein kinase" evidence="13">
    <location>
        <begin position="17"/>
        <end position="276"/>
    </location>
</feature>
<reference evidence="14 15" key="1">
    <citation type="submission" date="2021-06" db="EMBL/GenBank/DDBJ databases">
        <authorList>
            <person name="Jeong J.W."/>
        </authorList>
    </citation>
    <scope>NUCLEOTIDE SEQUENCE [LARGE SCALE GENOMIC DNA]</scope>
    <source>
        <strain evidence="14 15">MMS21-TAE1-1</strain>
    </source>
</reference>
<keyword evidence="12" id="KW-0812">Transmembrane</keyword>
<accession>A0ABS6I4V4</accession>
<evidence type="ECO:0000256" key="2">
    <source>
        <dbReference type="ARBA" id="ARBA00012513"/>
    </source>
</evidence>
<keyword evidence="5 10" id="KW-0547">Nucleotide-binding</keyword>
<comment type="catalytic activity">
    <reaction evidence="8">
        <text>L-threonyl-[protein] + ATP = O-phospho-L-threonyl-[protein] + ADP + H(+)</text>
        <dbReference type="Rhea" id="RHEA:46608"/>
        <dbReference type="Rhea" id="RHEA-COMP:11060"/>
        <dbReference type="Rhea" id="RHEA-COMP:11605"/>
        <dbReference type="ChEBI" id="CHEBI:15378"/>
        <dbReference type="ChEBI" id="CHEBI:30013"/>
        <dbReference type="ChEBI" id="CHEBI:30616"/>
        <dbReference type="ChEBI" id="CHEBI:61977"/>
        <dbReference type="ChEBI" id="CHEBI:456216"/>
        <dbReference type="EC" id="2.7.11.1"/>
    </reaction>
</comment>
<dbReference type="EC" id="2.7.11.1" evidence="2"/>
<proteinExistence type="inferred from homology"/>
<evidence type="ECO:0000256" key="3">
    <source>
        <dbReference type="ARBA" id="ARBA00022527"/>
    </source>
</evidence>
<dbReference type="PROSITE" id="PS00107">
    <property type="entry name" value="PROTEIN_KINASE_ATP"/>
    <property type="match status" value="1"/>
</dbReference>
<sequence length="534" mass="56018">METTDAPATSVPRIPGYTPSRHLGSGGSSAVWLASRDKDGARFAIKCVTGALQGDQRSQRGANRETALREVRILSALRHEHLIRIHDVVELGGEARGSLGLVMDFAAGGSLTNLVKARRQLSVGETVTVLTPVAQVLAYLHAQGTAHGDISPGNVLFTAQGKPLVTDLGVAGVVGEENQSLDVGTDGFVDTSVSAQGGPGDGAREALQPERDVYSLAALGWYCLTGMAPEIAKHRPPLPLLVPDVPKGLAAALEAGLDPDPRARPTARELGTAVYRSAAAQPVDLAGSVHSSVIPELLTRRQAGGRPQRRSPLASAVLRLRPLRTVMTPRPERRTRKRKPQRGPRIAIRVGLLVAAGVSVGAVGWAFWLGVQEPASGSTSVVISGTAIQAPQADQPIPDTHLEALRSEDPIIAVHALSAVRDMALGLDRLELLANVNAAGSPAQAADETLKQQLGAEGIHFAGLTTSLSSVSVLGPHEVDRAVVALTATTSGYEERDRSDRLVKSQPAGEAQQLRLVLVRLAGQWSISEILGPG</sequence>
<keyword evidence="12" id="KW-1133">Transmembrane helix</keyword>
<evidence type="ECO:0000256" key="12">
    <source>
        <dbReference type="SAM" id="Phobius"/>
    </source>
</evidence>
<evidence type="ECO:0000259" key="13">
    <source>
        <dbReference type="PROSITE" id="PS50011"/>
    </source>
</evidence>
<evidence type="ECO:0000256" key="5">
    <source>
        <dbReference type="ARBA" id="ARBA00022741"/>
    </source>
</evidence>
<evidence type="ECO:0000256" key="11">
    <source>
        <dbReference type="SAM" id="MobiDB-lite"/>
    </source>
</evidence>
<name>A0ABS6I4V4_9MICC</name>
<gene>
    <name evidence="14" type="ORF">KSW38_04035</name>
</gene>
<dbReference type="InterPro" id="IPR050660">
    <property type="entry name" value="NEK_Ser/Thr_kinase"/>
</dbReference>
<keyword evidence="7 10" id="KW-0067">ATP-binding</keyword>
<evidence type="ECO:0000256" key="1">
    <source>
        <dbReference type="ARBA" id="ARBA00010886"/>
    </source>
</evidence>
<dbReference type="InterPro" id="IPR017441">
    <property type="entry name" value="Protein_kinase_ATP_BS"/>
</dbReference>
<comment type="similarity">
    <text evidence="1">Belongs to the protein kinase superfamily. NEK Ser/Thr protein kinase family. NIMA subfamily.</text>
</comment>
<feature type="binding site" evidence="10">
    <location>
        <position position="46"/>
    </location>
    <ligand>
        <name>ATP</name>
        <dbReference type="ChEBI" id="CHEBI:30616"/>
    </ligand>
</feature>
<feature type="region of interest" description="Disordered" evidence="11">
    <location>
        <begin position="1"/>
        <end position="28"/>
    </location>
</feature>
<dbReference type="GO" id="GO:0004674">
    <property type="term" value="F:protein serine/threonine kinase activity"/>
    <property type="evidence" value="ECO:0007669"/>
    <property type="project" value="UniProtKB-KW"/>
</dbReference>
<evidence type="ECO:0000256" key="4">
    <source>
        <dbReference type="ARBA" id="ARBA00022679"/>
    </source>
</evidence>
<protein>
    <recommendedName>
        <fullName evidence="2">non-specific serine/threonine protein kinase</fullName>
        <ecNumber evidence="2">2.7.11.1</ecNumber>
    </recommendedName>
</protein>